<dbReference type="PANTHER" id="PTHR32379:SF1">
    <property type="entry name" value="GUANIDINOACETATE N-METHYLTRANSFERASE"/>
    <property type="match status" value="1"/>
</dbReference>
<evidence type="ECO:0000256" key="3">
    <source>
        <dbReference type="ARBA" id="ARBA00022490"/>
    </source>
</evidence>
<dbReference type="GO" id="GO:0005634">
    <property type="term" value="C:nucleus"/>
    <property type="evidence" value="ECO:0007669"/>
    <property type="project" value="UniProtKB-SubCell"/>
</dbReference>
<dbReference type="InterPro" id="IPR017408">
    <property type="entry name" value="Arginine_N-MeTrfase_2"/>
</dbReference>
<dbReference type="GeneID" id="93586635"/>
<comment type="function">
    <text evidence="1 8">S-adenosyl-L-methionine-dependent protein-arginine N-methyltransferase that methylates the delta-nitrogen atom of arginine residues to form N5-methylarginine (type IV) in target proteins. Monomethylates ribosomal protein L12.</text>
</comment>
<dbReference type="VEuPathDB" id="FungiDB:DFL_004324"/>
<evidence type="ECO:0000256" key="6">
    <source>
        <dbReference type="ARBA" id="ARBA00022691"/>
    </source>
</evidence>
<evidence type="ECO:0000313" key="12">
    <source>
        <dbReference type="Proteomes" id="UP000283090"/>
    </source>
</evidence>
<dbReference type="Gene3D" id="3.40.50.150">
    <property type="entry name" value="Vaccinia Virus protein VP39"/>
    <property type="match status" value="1"/>
</dbReference>
<gene>
    <name evidence="11" type="ORF">DFL_004324</name>
</gene>
<evidence type="ECO:0000259" key="10">
    <source>
        <dbReference type="PROSITE" id="PS51559"/>
    </source>
</evidence>
<comment type="caution">
    <text evidence="11">The sequence shown here is derived from an EMBL/GenBank/DDBJ whole genome shotgun (WGS) entry which is preliminary data.</text>
</comment>
<evidence type="ECO:0000256" key="9">
    <source>
        <dbReference type="SAM" id="MobiDB-lite"/>
    </source>
</evidence>
<dbReference type="OrthoDB" id="19014at2759"/>
<dbReference type="SUPFAM" id="SSF53335">
    <property type="entry name" value="S-adenosyl-L-methionine-dependent methyltransferases"/>
    <property type="match status" value="1"/>
</dbReference>
<name>A0A437A4F6_ARTFL</name>
<organism evidence="11 12">
    <name type="scientific">Arthrobotrys flagrans</name>
    <name type="common">Nematode-trapping fungus</name>
    <name type="synonym">Trichothecium flagrans</name>
    <dbReference type="NCBI Taxonomy" id="97331"/>
    <lineage>
        <taxon>Eukaryota</taxon>
        <taxon>Fungi</taxon>
        <taxon>Dikarya</taxon>
        <taxon>Ascomycota</taxon>
        <taxon>Pezizomycotina</taxon>
        <taxon>Orbiliomycetes</taxon>
        <taxon>Orbiliales</taxon>
        <taxon>Orbiliaceae</taxon>
        <taxon>Arthrobotrys</taxon>
    </lineage>
</organism>
<dbReference type="GO" id="GO:0019702">
    <property type="term" value="F:protein arginine N5-methyltransferase activity"/>
    <property type="evidence" value="ECO:0007669"/>
    <property type="project" value="TreeGrafter"/>
</dbReference>
<sequence length="425" mass="47149">MSISTEAQSLLLAATDHNLLLLRSILKSHTPNVQDPTTLRTPLHLAIASFETNPPPPPSEPTNGHTNGNGISTDELSLPPLTKATKTLELLLQNGAIWNSLDINNETPGCIAYRLGLKGLYEVMVDAGVRAELLFGRLDGYMALDDDDDEEDEEIEEGDVIDISVDGQKDVEEGEEAPELISTEQTALEKATEEAIPVTSDVYLSSTLSIDDDKILDEDKNGVMMSWESHIMSLTVKHLLTPPTPTGPKILNIGYGMGIIDSYFQSSSPPPSSHHIIEAHPQILQKLSTSPISQNPNVTIHSGKWQEILPKLVNDGDVTFDAIYFDTFAEDYSQLKLFFTEYVIALLNPEGKFGFFNGLGADRQIAYDVYKKVVDIDLLEAGLETEWVEVEVDSKKMEGDGEWKGVRRKYWDLEKYWLPVSRFIG</sequence>
<dbReference type="RefSeq" id="XP_067491572.1">
    <property type="nucleotide sequence ID" value="XM_067633401.1"/>
</dbReference>
<keyword evidence="3 8" id="KW-0963">Cytoplasm</keyword>
<dbReference type="SUPFAM" id="SSF48403">
    <property type="entry name" value="Ankyrin repeat"/>
    <property type="match status" value="1"/>
</dbReference>
<evidence type="ECO:0000256" key="5">
    <source>
        <dbReference type="ARBA" id="ARBA00022679"/>
    </source>
</evidence>
<feature type="compositionally biased region" description="Polar residues" evidence="9">
    <location>
        <begin position="64"/>
        <end position="75"/>
    </location>
</feature>
<protein>
    <recommendedName>
        <fullName evidence="8">Arginine N-methyltransferase 2</fullName>
        <ecNumber evidence="8">2.1.1.-</ecNumber>
    </recommendedName>
</protein>
<dbReference type="GO" id="GO:0005737">
    <property type="term" value="C:cytoplasm"/>
    <property type="evidence" value="ECO:0007669"/>
    <property type="project" value="UniProtKB-SubCell"/>
</dbReference>
<dbReference type="GO" id="GO:0032259">
    <property type="term" value="P:methylation"/>
    <property type="evidence" value="ECO:0007669"/>
    <property type="project" value="UniProtKB-KW"/>
</dbReference>
<comment type="subcellular location">
    <subcellularLocation>
        <location evidence="8">Cytoplasm</location>
    </subcellularLocation>
    <subcellularLocation>
        <location evidence="8">Nucleus</location>
    </subcellularLocation>
</comment>
<evidence type="ECO:0000256" key="7">
    <source>
        <dbReference type="ARBA" id="ARBA00023242"/>
    </source>
</evidence>
<keyword evidence="5 8" id="KW-0808">Transferase</keyword>
<feature type="region of interest" description="Disordered" evidence="9">
    <location>
        <begin position="49"/>
        <end position="77"/>
    </location>
</feature>
<dbReference type="PIRSF" id="PIRSF038148">
    <property type="entry name" value="Arginine_N-mtfrase-2"/>
    <property type="match status" value="1"/>
</dbReference>
<dbReference type="EMBL" id="SAEB01000006">
    <property type="protein sequence ID" value="RVD86028.1"/>
    <property type="molecule type" value="Genomic_DNA"/>
</dbReference>
<proteinExistence type="inferred from homology"/>
<feature type="domain" description="RMT2" evidence="10">
    <location>
        <begin position="194"/>
        <end position="425"/>
    </location>
</feature>
<keyword evidence="4 8" id="KW-0489">Methyltransferase</keyword>
<dbReference type="InterPro" id="IPR051038">
    <property type="entry name" value="RMT2/GAMT_Mtase"/>
</dbReference>
<dbReference type="PROSITE" id="PS51559">
    <property type="entry name" value="SAM_RMT2"/>
    <property type="match status" value="1"/>
</dbReference>
<comment type="similarity">
    <text evidence="8">Belongs to the class I-like SAM-binding methyltransferase superfamily. RMT2 methyltransferase family.</text>
</comment>
<dbReference type="InterPro" id="IPR026480">
    <property type="entry name" value="RMT2_dom"/>
</dbReference>
<dbReference type="InterPro" id="IPR029063">
    <property type="entry name" value="SAM-dependent_MTases_sf"/>
</dbReference>
<evidence type="ECO:0000256" key="1">
    <source>
        <dbReference type="ARBA" id="ARBA00002207"/>
    </source>
</evidence>
<evidence type="ECO:0000256" key="2">
    <source>
        <dbReference type="ARBA" id="ARBA00011245"/>
    </source>
</evidence>
<evidence type="ECO:0000256" key="4">
    <source>
        <dbReference type="ARBA" id="ARBA00022603"/>
    </source>
</evidence>
<reference evidence="11 12" key="1">
    <citation type="submission" date="2019-01" db="EMBL/GenBank/DDBJ databases">
        <title>Intercellular communication is required for trap formation in the nematode-trapping fungus Duddingtonia flagrans.</title>
        <authorList>
            <person name="Youssar L."/>
            <person name="Wernet V."/>
            <person name="Hensel N."/>
            <person name="Hildebrandt H.-G."/>
            <person name="Fischer R."/>
        </authorList>
    </citation>
    <scope>NUCLEOTIDE SEQUENCE [LARGE SCALE GENOMIC DNA]</scope>
    <source>
        <strain evidence="11 12">CBS H-5679</strain>
    </source>
</reference>
<comment type="subunit">
    <text evidence="2 8">Monomer.</text>
</comment>
<keyword evidence="7 8" id="KW-0539">Nucleus</keyword>
<evidence type="ECO:0000256" key="8">
    <source>
        <dbReference type="PIRNR" id="PIRNR038148"/>
    </source>
</evidence>
<accession>A0A437A4F6</accession>
<dbReference type="InterPro" id="IPR036770">
    <property type="entry name" value="Ankyrin_rpt-contain_sf"/>
</dbReference>
<dbReference type="EC" id="2.1.1.-" evidence="8"/>
<dbReference type="Gene3D" id="1.25.40.20">
    <property type="entry name" value="Ankyrin repeat-containing domain"/>
    <property type="match status" value="1"/>
</dbReference>
<dbReference type="Proteomes" id="UP000283090">
    <property type="component" value="Unassembled WGS sequence"/>
</dbReference>
<keyword evidence="12" id="KW-1185">Reference proteome</keyword>
<dbReference type="STRING" id="97331.A0A437A4F6"/>
<dbReference type="PANTHER" id="PTHR32379">
    <property type="entry name" value="GUANIDINOACETATE N-METHYLTRANSFERASE"/>
    <property type="match status" value="1"/>
</dbReference>
<keyword evidence="6" id="KW-0949">S-adenosyl-L-methionine</keyword>
<dbReference type="AlphaFoldDB" id="A0A437A4F6"/>
<evidence type="ECO:0000313" key="11">
    <source>
        <dbReference type="EMBL" id="RVD86028.1"/>
    </source>
</evidence>